<dbReference type="GO" id="GO:0046556">
    <property type="term" value="F:alpha-L-arabinofuranosidase activity"/>
    <property type="evidence" value="ECO:0007669"/>
    <property type="project" value="TreeGrafter"/>
</dbReference>
<dbReference type="InterPro" id="IPR011658">
    <property type="entry name" value="PA14_dom"/>
</dbReference>
<dbReference type="InterPro" id="IPR013783">
    <property type="entry name" value="Ig-like_fold"/>
</dbReference>
<dbReference type="SMART" id="SM01217">
    <property type="entry name" value="Fn3_like"/>
    <property type="match status" value="1"/>
</dbReference>
<dbReference type="Gene3D" id="3.20.20.300">
    <property type="entry name" value="Glycoside hydrolase, family 3, N-terminal domain"/>
    <property type="match status" value="1"/>
</dbReference>
<dbReference type="Gene3D" id="2.60.40.10">
    <property type="entry name" value="Immunoglobulins"/>
    <property type="match status" value="1"/>
</dbReference>
<proteinExistence type="inferred from homology"/>
<dbReference type="Pfam" id="PF00933">
    <property type="entry name" value="Glyco_hydro_3"/>
    <property type="match status" value="1"/>
</dbReference>
<dbReference type="InterPro" id="IPR017853">
    <property type="entry name" value="GH"/>
</dbReference>
<dbReference type="InterPro" id="IPR001764">
    <property type="entry name" value="Glyco_hydro_3_N"/>
</dbReference>
<dbReference type="EMBL" id="LRGC01000002">
    <property type="protein sequence ID" value="KWR57196.1"/>
    <property type="molecule type" value="Genomic_DNA"/>
</dbReference>
<feature type="signal peptide" evidence="4">
    <location>
        <begin position="1"/>
        <end position="20"/>
    </location>
</feature>
<dbReference type="Gene3D" id="3.40.50.1700">
    <property type="entry name" value="Glycoside hydrolase family 3 C-terminal domain"/>
    <property type="match status" value="2"/>
</dbReference>
<keyword evidence="2 4" id="KW-0732">Signal</keyword>
<keyword evidence="6" id="KW-0326">Glycosidase</keyword>
<sequence precursor="true">MRNKITYLLTCLIVSGSSLAQSVYKDNSYSPAERAEDLVKQLTLEEKVSLMMDNSKPVERLGIKPYNWWNEALHGVARSGLATVFPQPIGMAASFSPEALHTAFVAVSDEARAKNAVYSKEGSYKRYQGLTIWTPTVNIYRDPRWGRGIETYGEDPYLASVMGVNVVKGLQCLDENRKYDKVHACAKHFAVHSGPEWNRHSFNAENISPRDLYETYLPPFEALVKEGKVKEVMCAYNRFEGEPCCGSNRLLTHILREEWGYDGIVVSDCSAISDFHNAKGHKTHPDAASASSAAVLSGTDLECGSNYRSLIEGVKRGLINEKDIDRSVKRLLQARFELGEMDELSRVDWAQTPYSVVGSDKHDSLSLDMARKSMTLLQNKNGILPLKRGGKVIAVMGPNANDSVMQWGNYNGTPKRTITILDGIRSAMGKDDKLIYEQGCSWVERKLIRSVFSQCKSENGPGFSARYWNNTEFKGEPAATAQLSTPFHLCTSGATVFAPGVNLTDFSAVYQSVFTPRESSDVVFDFYCYGSVKLLVDGKEVKSFTNKHGSRPQAHGMRVEAGKSYDIEIRFQYFASDAQLNFDIGFKEECDIQRSVAKVKDADIVIFAGGISPQLEGEEMGVDLPGFKRGDRTDIELPAVQREMIKALHDAGKKVIFVNCSGSPIAMEAETEHCQAILQAWYPGQSGGKAVAEVLFGDYNPAGRLPVTFYRNLSQLPDFEDYNMAGHTYRFFKGKPLFPFGYGLSYTTFKYGKMKLDSSVKVGETAKITVPVTNTGSRDGEEVVQVYLKKSGETDGPIKTLRAFKRVRIPAGKTVKVELELTPKQLEWWDNTTNTMRTMQNTFDVLVGGSSQEKDLQKKTLKLL</sequence>
<dbReference type="PRINTS" id="PR00133">
    <property type="entry name" value="GLHYDRLASE3"/>
</dbReference>
<dbReference type="GO" id="GO:0031222">
    <property type="term" value="P:arabinan catabolic process"/>
    <property type="evidence" value="ECO:0007669"/>
    <property type="project" value="TreeGrafter"/>
</dbReference>
<dbReference type="Pfam" id="PF14310">
    <property type="entry name" value="Fn3-like"/>
    <property type="match status" value="1"/>
</dbReference>
<evidence type="ECO:0000256" key="4">
    <source>
        <dbReference type="SAM" id="SignalP"/>
    </source>
</evidence>
<protein>
    <submittedName>
        <fullName evidence="6">Xylan 1,4-beta-xylosidase</fullName>
        <ecNumber evidence="6">3.2.1.37</ecNumber>
    </submittedName>
</protein>
<comment type="caution">
    <text evidence="6">The sequence shown here is derived from an EMBL/GenBank/DDBJ whole genome shotgun (WGS) entry which is preliminary data.</text>
</comment>
<reference evidence="6 7" key="1">
    <citation type="journal article" date="2016" name="BMC Genomics">
        <title>Type VI secretion systems of human gut Bacteroidales segregate into three genetic architectures, two of which are contained on mobile genetic elements.</title>
        <authorList>
            <person name="Coyne M.J."/>
            <person name="Roelofs K.G."/>
            <person name="Comstock L.E."/>
        </authorList>
    </citation>
    <scope>NUCLEOTIDE SEQUENCE [LARGE SCALE GENOMIC DNA]</scope>
    <source>
        <strain evidence="6 7">CL09T03C01</strain>
    </source>
</reference>
<evidence type="ECO:0000313" key="6">
    <source>
        <dbReference type="EMBL" id="KWR57196.1"/>
    </source>
</evidence>
<dbReference type="InterPro" id="IPR044993">
    <property type="entry name" value="BXL"/>
</dbReference>
<organism evidence="6 7">
    <name type="scientific">Bacteroides stercoris</name>
    <dbReference type="NCBI Taxonomy" id="46506"/>
    <lineage>
        <taxon>Bacteria</taxon>
        <taxon>Pseudomonadati</taxon>
        <taxon>Bacteroidota</taxon>
        <taxon>Bacteroidia</taxon>
        <taxon>Bacteroidales</taxon>
        <taxon>Bacteroidaceae</taxon>
        <taxon>Bacteroides</taxon>
    </lineage>
</organism>
<dbReference type="InterPro" id="IPR054850">
    <property type="entry name" value="Xylosidase_Xyl3A"/>
</dbReference>
<accession>A0A108TCC5</accession>
<feature type="chain" id="PRO_5007131104" evidence="4">
    <location>
        <begin position="21"/>
        <end position="864"/>
    </location>
</feature>
<dbReference type="NCBIfam" id="NF041776">
    <property type="entry name" value="xylosidase_Xyl3A"/>
    <property type="match status" value="1"/>
</dbReference>
<dbReference type="InterPro" id="IPR002772">
    <property type="entry name" value="Glyco_hydro_3_C"/>
</dbReference>
<name>A0A108TCC5_BACSE</name>
<evidence type="ECO:0000256" key="1">
    <source>
        <dbReference type="ARBA" id="ARBA00005336"/>
    </source>
</evidence>
<dbReference type="InterPro" id="IPR037524">
    <property type="entry name" value="PA14/GLEYA"/>
</dbReference>
<keyword evidence="7" id="KW-1185">Reference proteome</keyword>
<dbReference type="Pfam" id="PF01915">
    <property type="entry name" value="Glyco_hydro_3_C"/>
    <property type="match status" value="1"/>
</dbReference>
<comment type="similarity">
    <text evidence="1">Belongs to the glycosyl hydrolase 3 family.</text>
</comment>
<dbReference type="AlphaFoldDB" id="A0A108TCC5"/>
<dbReference type="RefSeq" id="WP_060385255.1">
    <property type="nucleotide sequence ID" value="NZ_LRGC01000002.1"/>
</dbReference>
<dbReference type="InterPro" id="IPR036881">
    <property type="entry name" value="Glyco_hydro_3_C_sf"/>
</dbReference>
<evidence type="ECO:0000313" key="7">
    <source>
        <dbReference type="Proteomes" id="UP000056419"/>
    </source>
</evidence>
<feature type="domain" description="PA14" evidence="5">
    <location>
        <begin position="458"/>
        <end position="600"/>
    </location>
</feature>
<dbReference type="GO" id="GO:0045493">
    <property type="term" value="P:xylan catabolic process"/>
    <property type="evidence" value="ECO:0007669"/>
    <property type="project" value="InterPro"/>
</dbReference>
<dbReference type="EC" id="3.2.1.37" evidence="6"/>
<dbReference type="STRING" id="46506.AA415_00653"/>
<dbReference type="InterPro" id="IPR026891">
    <property type="entry name" value="Fn3-like"/>
</dbReference>
<dbReference type="InterPro" id="IPR036962">
    <property type="entry name" value="Glyco_hydro_3_N_sf"/>
</dbReference>
<dbReference type="Pfam" id="PF07691">
    <property type="entry name" value="PA14"/>
    <property type="match status" value="1"/>
</dbReference>
<dbReference type="SUPFAM" id="SSF51445">
    <property type="entry name" value="(Trans)glycosidases"/>
    <property type="match status" value="1"/>
</dbReference>
<dbReference type="PATRIC" id="fig|46506.5.peg.699"/>
<evidence type="ECO:0000259" key="5">
    <source>
        <dbReference type="PROSITE" id="PS51820"/>
    </source>
</evidence>
<dbReference type="GO" id="GO:0009044">
    <property type="term" value="F:xylan 1,4-beta-xylosidase activity"/>
    <property type="evidence" value="ECO:0007669"/>
    <property type="project" value="UniProtKB-EC"/>
</dbReference>
<dbReference type="PANTHER" id="PTHR42721:SF3">
    <property type="entry name" value="BETA-D-XYLOSIDASE 5-RELATED"/>
    <property type="match status" value="1"/>
</dbReference>
<dbReference type="SUPFAM" id="SSF56988">
    <property type="entry name" value="Anthrax protective antigen"/>
    <property type="match status" value="1"/>
</dbReference>
<dbReference type="PROSITE" id="PS51820">
    <property type="entry name" value="PA14"/>
    <property type="match status" value="1"/>
</dbReference>
<evidence type="ECO:0000256" key="3">
    <source>
        <dbReference type="ARBA" id="ARBA00022801"/>
    </source>
</evidence>
<gene>
    <name evidence="6" type="primary">xyl3A_1</name>
    <name evidence="6" type="ORF">AA415_00653</name>
</gene>
<dbReference type="Proteomes" id="UP000056419">
    <property type="component" value="Unassembled WGS sequence"/>
</dbReference>
<dbReference type="SUPFAM" id="SSF52279">
    <property type="entry name" value="Beta-D-glucan exohydrolase, C-terminal domain"/>
    <property type="match status" value="1"/>
</dbReference>
<dbReference type="PANTHER" id="PTHR42721">
    <property type="entry name" value="SUGAR HYDROLASE-RELATED"/>
    <property type="match status" value="1"/>
</dbReference>
<keyword evidence="3 6" id="KW-0378">Hydrolase</keyword>
<evidence type="ECO:0000256" key="2">
    <source>
        <dbReference type="ARBA" id="ARBA00022729"/>
    </source>
</evidence>